<reference evidence="2" key="1">
    <citation type="journal article" date="2019" name="Int. J. Syst. Evol. Microbiol.">
        <title>The Global Catalogue of Microorganisms (GCM) 10K type strain sequencing project: providing services to taxonomists for standard genome sequencing and annotation.</title>
        <authorList>
            <consortium name="The Broad Institute Genomics Platform"/>
            <consortium name="The Broad Institute Genome Sequencing Center for Infectious Disease"/>
            <person name="Wu L."/>
            <person name="Ma J."/>
        </authorList>
    </citation>
    <scope>NUCLEOTIDE SEQUENCE [LARGE SCALE GENOMIC DNA]</scope>
    <source>
        <strain evidence="2">CCUG 57508</strain>
    </source>
</reference>
<dbReference type="InterPro" id="IPR014347">
    <property type="entry name" value="Tautomerase/MIF_sf"/>
</dbReference>
<keyword evidence="2" id="KW-1185">Reference proteome</keyword>
<dbReference type="RefSeq" id="WP_386054137.1">
    <property type="nucleotide sequence ID" value="NZ_JBHTKH010000015.1"/>
</dbReference>
<evidence type="ECO:0000313" key="1">
    <source>
        <dbReference type="EMBL" id="MFD1056100.1"/>
    </source>
</evidence>
<accession>A0ABW3MZV3</accession>
<organism evidence="1 2">
    <name type="scientific">Terrabacter terrigena</name>
    <dbReference type="NCBI Taxonomy" id="574718"/>
    <lineage>
        <taxon>Bacteria</taxon>
        <taxon>Bacillati</taxon>
        <taxon>Actinomycetota</taxon>
        <taxon>Actinomycetes</taxon>
        <taxon>Micrococcales</taxon>
        <taxon>Intrasporangiaceae</taxon>
        <taxon>Terrabacter</taxon>
    </lineage>
</organism>
<comment type="caution">
    <text evidence="1">The sequence shown here is derived from an EMBL/GenBank/DDBJ whole genome shotgun (WGS) entry which is preliminary data.</text>
</comment>
<name>A0ABW3MZV3_9MICO</name>
<dbReference type="EMBL" id="JBHTKH010000015">
    <property type="protein sequence ID" value="MFD1056100.1"/>
    <property type="molecule type" value="Genomic_DNA"/>
</dbReference>
<protein>
    <submittedName>
        <fullName evidence="1">4-oxalocrotonate tautomerase family protein</fullName>
    </submittedName>
</protein>
<evidence type="ECO:0000313" key="2">
    <source>
        <dbReference type="Proteomes" id="UP001597046"/>
    </source>
</evidence>
<dbReference type="Proteomes" id="UP001597046">
    <property type="component" value="Unassembled WGS sequence"/>
</dbReference>
<sequence>MPMIDVYAAQGTFADTTALAQNLARTLMGIEGVPPIPMFTNNTAAFVHELAVGALSNVNGESNYVRIQVFTNAGALDRQKQQTVVEQFTSIVAEAAGDEGLRDRTWVLLTEAVDGGWGLWGKAHTNEELVAAARAEVGRLQGGAQA</sequence>
<dbReference type="Gene3D" id="3.30.429.10">
    <property type="entry name" value="Macrophage Migration Inhibitory Factor"/>
    <property type="match status" value="1"/>
</dbReference>
<proteinExistence type="predicted"/>
<gene>
    <name evidence="1" type="ORF">ACFQ2V_17450</name>
</gene>